<evidence type="ECO:0000313" key="9">
    <source>
        <dbReference type="EMBL" id="CAF3320784.1"/>
    </source>
</evidence>
<name>A0A821LGM9_9BILA</name>
<evidence type="ECO:0000256" key="5">
    <source>
        <dbReference type="PROSITE-ProRule" id="PRU00108"/>
    </source>
</evidence>
<dbReference type="InterPro" id="IPR009057">
    <property type="entry name" value="Homeodomain-like_sf"/>
</dbReference>
<organism evidence="10 11">
    <name type="scientific">Rotaria socialis</name>
    <dbReference type="NCBI Taxonomy" id="392032"/>
    <lineage>
        <taxon>Eukaryota</taxon>
        <taxon>Metazoa</taxon>
        <taxon>Spiralia</taxon>
        <taxon>Gnathifera</taxon>
        <taxon>Rotifera</taxon>
        <taxon>Eurotatoria</taxon>
        <taxon>Bdelloidea</taxon>
        <taxon>Philodinida</taxon>
        <taxon>Philodinidae</taxon>
        <taxon>Rotaria</taxon>
    </lineage>
</organism>
<dbReference type="SMART" id="SM00389">
    <property type="entry name" value="HOX"/>
    <property type="match status" value="1"/>
</dbReference>
<evidence type="ECO:0000256" key="3">
    <source>
        <dbReference type="ARBA" id="ARBA00023155"/>
    </source>
</evidence>
<evidence type="ECO:0000313" key="11">
    <source>
        <dbReference type="Proteomes" id="UP000663838"/>
    </source>
</evidence>
<feature type="compositionally biased region" description="Low complexity" evidence="7">
    <location>
        <begin position="203"/>
        <end position="229"/>
    </location>
</feature>
<dbReference type="InterPro" id="IPR017970">
    <property type="entry name" value="Homeobox_CS"/>
</dbReference>
<proteinExistence type="predicted"/>
<evidence type="ECO:0000256" key="7">
    <source>
        <dbReference type="SAM" id="MobiDB-lite"/>
    </source>
</evidence>
<dbReference type="CDD" id="cd00086">
    <property type="entry name" value="homeodomain"/>
    <property type="match status" value="1"/>
</dbReference>
<keyword evidence="4 5" id="KW-0539">Nucleus</keyword>
<sequence>MYQLPHYSDALKQFPSAALTAYFSTGAGSGGIGNANSGNPMSSTGGHHSLAAAAAAAAAAAVSHNNPFSIDNILAPRPRLSVPLSSYYGATSASTAQAAADFYSYPALQNFFAATMAQNHKRKRRHRTIFSEEQLEQLEEAFNRTHYPDVMMREDLAMKIDLKEERVEVWFKNRRAKYRKQKREATERCRREALDKSQRTDGESTATGSSTPGAGSSSSSSSVGQETSTINDHSLTTSQHLAVCPTALTSAASSNSNSSTSDLSPGIQSAQSPTYCQQPLALTTTNSRNNNNNNNNNTNTTTNNNINNNNNNTLNHHSRKDTFPINHIRQQQSMATNNSNGPYLKL</sequence>
<dbReference type="GO" id="GO:0000981">
    <property type="term" value="F:DNA-binding transcription factor activity, RNA polymerase II-specific"/>
    <property type="evidence" value="ECO:0007669"/>
    <property type="project" value="InterPro"/>
</dbReference>
<dbReference type="PANTHER" id="PTHR24329:SF516">
    <property type="entry name" value="HOMEOBOX PROTEIN GOOSECOID"/>
    <property type="match status" value="1"/>
</dbReference>
<comment type="caution">
    <text evidence="10">The sequence shown here is derived from an EMBL/GenBank/DDBJ whole genome shotgun (WGS) entry which is preliminary data.</text>
</comment>
<dbReference type="Gene3D" id="1.10.10.60">
    <property type="entry name" value="Homeodomain-like"/>
    <property type="match status" value="1"/>
</dbReference>
<dbReference type="Pfam" id="PF00046">
    <property type="entry name" value="Homeodomain"/>
    <property type="match status" value="1"/>
</dbReference>
<keyword evidence="2 5" id="KW-0238">DNA-binding</keyword>
<dbReference type="GO" id="GO:0000977">
    <property type="term" value="F:RNA polymerase II transcription regulatory region sequence-specific DNA binding"/>
    <property type="evidence" value="ECO:0007669"/>
    <property type="project" value="TreeGrafter"/>
</dbReference>
<dbReference type="EMBL" id="CAJOBS010001661">
    <property type="protein sequence ID" value="CAF4750631.1"/>
    <property type="molecule type" value="Genomic_DNA"/>
</dbReference>
<keyword evidence="3 5" id="KW-0371">Homeobox</keyword>
<evidence type="ECO:0000313" key="10">
    <source>
        <dbReference type="EMBL" id="CAF4750631.1"/>
    </source>
</evidence>
<reference evidence="10" key="1">
    <citation type="submission" date="2021-02" db="EMBL/GenBank/DDBJ databases">
        <authorList>
            <person name="Nowell W R."/>
        </authorList>
    </citation>
    <scope>NUCLEOTIDE SEQUENCE</scope>
</reference>
<comment type="subcellular location">
    <subcellularLocation>
        <location evidence="1 5 6">Nucleus</location>
    </subcellularLocation>
</comment>
<dbReference type="PROSITE" id="PS50071">
    <property type="entry name" value="HOMEOBOX_2"/>
    <property type="match status" value="1"/>
</dbReference>
<dbReference type="FunFam" id="1.10.10.60:FF:000679">
    <property type="entry name" value="Homeobox protein aristaless"/>
    <property type="match status" value="1"/>
</dbReference>
<feature type="region of interest" description="Disordered" evidence="7">
    <location>
        <begin position="251"/>
        <end position="319"/>
    </location>
</feature>
<feature type="compositionally biased region" description="Polar residues" evidence="7">
    <location>
        <begin position="266"/>
        <end position="282"/>
    </location>
</feature>
<evidence type="ECO:0000256" key="4">
    <source>
        <dbReference type="ARBA" id="ARBA00023242"/>
    </source>
</evidence>
<feature type="region of interest" description="Disordered" evidence="7">
    <location>
        <begin position="181"/>
        <end position="230"/>
    </location>
</feature>
<evidence type="ECO:0000256" key="1">
    <source>
        <dbReference type="ARBA" id="ARBA00004123"/>
    </source>
</evidence>
<dbReference type="PROSITE" id="PS00027">
    <property type="entry name" value="HOMEOBOX_1"/>
    <property type="match status" value="1"/>
</dbReference>
<evidence type="ECO:0000259" key="8">
    <source>
        <dbReference type="PROSITE" id="PS50071"/>
    </source>
</evidence>
<dbReference type="SUPFAM" id="SSF46689">
    <property type="entry name" value="Homeodomain-like"/>
    <property type="match status" value="1"/>
</dbReference>
<evidence type="ECO:0000256" key="2">
    <source>
        <dbReference type="ARBA" id="ARBA00023125"/>
    </source>
</evidence>
<dbReference type="AlphaFoldDB" id="A0A821LGM9"/>
<accession>A0A821LGM9</accession>
<feature type="domain" description="Homeobox" evidence="8">
    <location>
        <begin position="121"/>
        <end position="181"/>
    </location>
</feature>
<feature type="compositionally biased region" description="Low complexity" evidence="7">
    <location>
        <begin position="283"/>
        <end position="315"/>
    </location>
</feature>
<dbReference type="GO" id="GO:0005634">
    <property type="term" value="C:nucleus"/>
    <property type="evidence" value="ECO:0007669"/>
    <property type="project" value="UniProtKB-SubCell"/>
</dbReference>
<dbReference type="Proteomes" id="UP000663838">
    <property type="component" value="Unassembled WGS sequence"/>
</dbReference>
<feature type="compositionally biased region" description="Basic and acidic residues" evidence="7">
    <location>
        <begin position="183"/>
        <end position="202"/>
    </location>
</feature>
<feature type="DNA-binding region" description="Homeobox" evidence="5">
    <location>
        <begin position="123"/>
        <end position="182"/>
    </location>
</feature>
<dbReference type="PANTHER" id="PTHR24329">
    <property type="entry name" value="HOMEOBOX PROTEIN ARISTALESS"/>
    <property type="match status" value="1"/>
</dbReference>
<protein>
    <recommendedName>
        <fullName evidence="8">Homeobox domain-containing protein</fullName>
    </recommendedName>
</protein>
<dbReference type="InterPro" id="IPR050649">
    <property type="entry name" value="Paired_Homeobox_TFs"/>
</dbReference>
<gene>
    <name evidence="9" type="ORF">KIK155_LOCUS457</name>
    <name evidence="10" type="ORF">TOA249_LOCUS20342</name>
</gene>
<dbReference type="Proteomes" id="UP000663865">
    <property type="component" value="Unassembled WGS sequence"/>
</dbReference>
<feature type="compositionally biased region" description="Low complexity" evidence="7">
    <location>
        <begin position="251"/>
        <end position="264"/>
    </location>
</feature>
<dbReference type="EMBL" id="CAJNYV010000010">
    <property type="protein sequence ID" value="CAF3320784.1"/>
    <property type="molecule type" value="Genomic_DNA"/>
</dbReference>
<dbReference type="InterPro" id="IPR001356">
    <property type="entry name" value="HD"/>
</dbReference>
<evidence type="ECO:0000256" key="6">
    <source>
        <dbReference type="RuleBase" id="RU000682"/>
    </source>
</evidence>